<evidence type="ECO:0000256" key="1">
    <source>
        <dbReference type="ARBA" id="ARBA00022603"/>
    </source>
</evidence>
<dbReference type="InterPro" id="IPR029063">
    <property type="entry name" value="SAM-dependent_MTases_sf"/>
</dbReference>
<keyword evidence="1" id="KW-0489">Methyltransferase</keyword>
<dbReference type="Pfam" id="PF00891">
    <property type="entry name" value="Methyltransf_2"/>
    <property type="match status" value="1"/>
</dbReference>
<dbReference type="EMBL" id="JAAMPI010000015">
    <property type="protein sequence ID" value="KAF4637649.1"/>
    <property type="molecule type" value="Genomic_DNA"/>
</dbReference>
<dbReference type="Proteomes" id="UP000566819">
    <property type="component" value="Unassembled WGS sequence"/>
</dbReference>
<dbReference type="GO" id="GO:0046983">
    <property type="term" value="F:protein dimerization activity"/>
    <property type="evidence" value="ECO:0007669"/>
    <property type="project" value="InterPro"/>
</dbReference>
<sequence length="393" mass="43658">MSSNSSITKADPAILLQQLRAVVDSPEEFAADRQEIVRLARKATVMLEDPFEMFQRLAYSALPLVTVRVAQDHKIFQTLVENKDGPTSAAVLAEKTGINPTVLDSLLEYMTTQHMIEESSPQNYVPTKLSNILLAPLFVDGVVHFHDNCLPAFNALNYSLSNPTDPRTAFEVGQNSPTDFYTWLETHPVQGAAFHRFMEAQFASLPTWLDVVPFGTEYAQLTDPETPVFVDVGGGNGQQCVALQKKYPTLIGKVILQDRPAVLEKAITGQEVERMSYDYLTPQPIKGARAYYFRQIFHNNNDAVCLQILQAHIPSLSPSSVILIDDKVLPDEKPEGGAVEYTAGLSLAMLVMFKALERRESQWRKLLGDAGLEIKAIRRFTDFGDSIIVAGLK</sequence>
<evidence type="ECO:0000313" key="7">
    <source>
        <dbReference type="Proteomes" id="UP000566819"/>
    </source>
</evidence>
<dbReference type="InterPro" id="IPR016461">
    <property type="entry name" value="COMT-like"/>
</dbReference>
<proteinExistence type="predicted"/>
<keyword evidence="7" id="KW-1185">Reference proteome</keyword>
<dbReference type="InterPro" id="IPR036390">
    <property type="entry name" value="WH_DNA-bd_sf"/>
</dbReference>
<evidence type="ECO:0008006" key="8">
    <source>
        <dbReference type="Google" id="ProtNLM"/>
    </source>
</evidence>
<evidence type="ECO:0000256" key="2">
    <source>
        <dbReference type="ARBA" id="ARBA00022679"/>
    </source>
</evidence>
<gene>
    <name evidence="6" type="ORF">G7Y89_g412</name>
</gene>
<reference evidence="6 7" key="1">
    <citation type="submission" date="2020-03" db="EMBL/GenBank/DDBJ databases">
        <title>Draft Genome Sequence of Cudoniella acicularis.</title>
        <authorList>
            <person name="Buettner E."/>
            <person name="Kellner H."/>
        </authorList>
    </citation>
    <scope>NUCLEOTIDE SEQUENCE [LARGE SCALE GENOMIC DNA]</scope>
    <source>
        <strain evidence="6 7">DSM 108380</strain>
    </source>
</reference>
<evidence type="ECO:0000313" key="6">
    <source>
        <dbReference type="EMBL" id="KAF4637649.1"/>
    </source>
</evidence>
<dbReference type="SUPFAM" id="SSF46785">
    <property type="entry name" value="Winged helix' DNA-binding domain"/>
    <property type="match status" value="1"/>
</dbReference>
<dbReference type="SUPFAM" id="SSF53335">
    <property type="entry name" value="S-adenosyl-L-methionine-dependent methyltransferases"/>
    <property type="match status" value="1"/>
</dbReference>
<dbReference type="InterPro" id="IPR012967">
    <property type="entry name" value="COMT_dimerisation"/>
</dbReference>
<evidence type="ECO:0000256" key="3">
    <source>
        <dbReference type="ARBA" id="ARBA00022691"/>
    </source>
</evidence>
<dbReference type="GO" id="GO:0032259">
    <property type="term" value="P:methylation"/>
    <property type="evidence" value="ECO:0007669"/>
    <property type="project" value="UniProtKB-KW"/>
</dbReference>
<feature type="domain" description="O-methyltransferase dimerisation" evidence="5">
    <location>
        <begin position="68"/>
        <end position="135"/>
    </location>
</feature>
<dbReference type="Gene3D" id="1.10.10.10">
    <property type="entry name" value="Winged helix-like DNA-binding domain superfamily/Winged helix DNA-binding domain"/>
    <property type="match status" value="1"/>
</dbReference>
<comment type="caution">
    <text evidence="6">The sequence shown here is derived from an EMBL/GenBank/DDBJ whole genome shotgun (WGS) entry which is preliminary data.</text>
</comment>
<accession>A0A8H4WB72</accession>
<evidence type="ECO:0000259" key="5">
    <source>
        <dbReference type="Pfam" id="PF08100"/>
    </source>
</evidence>
<keyword evidence="2" id="KW-0808">Transferase</keyword>
<evidence type="ECO:0000259" key="4">
    <source>
        <dbReference type="Pfam" id="PF00891"/>
    </source>
</evidence>
<dbReference type="GO" id="GO:0008171">
    <property type="term" value="F:O-methyltransferase activity"/>
    <property type="evidence" value="ECO:0007669"/>
    <property type="project" value="InterPro"/>
</dbReference>
<protein>
    <recommendedName>
        <fullName evidence="8">O-methyltransferase domain-containing protein</fullName>
    </recommendedName>
</protein>
<feature type="domain" description="O-methyltransferase C-terminal" evidence="4">
    <location>
        <begin position="227"/>
        <end position="372"/>
    </location>
</feature>
<dbReference type="OrthoDB" id="2410195at2759"/>
<organism evidence="6 7">
    <name type="scientific">Cudoniella acicularis</name>
    <dbReference type="NCBI Taxonomy" id="354080"/>
    <lineage>
        <taxon>Eukaryota</taxon>
        <taxon>Fungi</taxon>
        <taxon>Dikarya</taxon>
        <taxon>Ascomycota</taxon>
        <taxon>Pezizomycotina</taxon>
        <taxon>Leotiomycetes</taxon>
        <taxon>Helotiales</taxon>
        <taxon>Tricladiaceae</taxon>
        <taxon>Cudoniella</taxon>
    </lineage>
</organism>
<keyword evidence="3" id="KW-0949">S-adenosyl-L-methionine</keyword>
<dbReference type="PROSITE" id="PS51683">
    <property type="entry name" value="SAM_OMT_II"/>
    <property type="match status" value="1"/>
</dbReference>
<dbReference type="PANTHER" id="PTHR43712:SF4">
    <property type="entry name" value="O-METHYLTRANSFERASE DOMAIN-CONTAINING PROTEIN"/>
    <property type="match status" value="1"/>
</dbReference>
<name>A0A8H4WB72_9HELO</name>
<dbReference type="Pfam" id="PF08100">
    <property type="entry name" value="Dimerisation"/>
    <property type="match status" value="1"/>
</dbReference>
<dbReference type="InterPro" id="IPR036388">
    <property type="entry name" value="WH-like_DNA-bd_sf"/>
</dbReference>
<dbReference type="PANTHER" id="PTHR43712">
    <property type="entry name" value="PUTATIVE (AFU_ORTHOLOGUE AFUA_4G14580)-RELATED"/>
    <property type="match status" value="1"/>
</dbReference>
<dbReference type="Gene3D" id="3.40.50.150">
    <property type="entry name" value="Vaccinia Virus protein VP39"/>
    <property type="match status" value="1"/>
</dbReference>
<dbReference type="InterPro" id="IPR001077">
    <property type="entry name" value="COMT_C"/>
</dbReference>
<dbReference type="AlphaFoldDB" id="A0A8H4WB72"/>